<sequence>MQRLFFNIVLIKSCTAVLVEASISAGYLCTSRRPREVNRHTISCSAPGIKRHVPTSVCRGPCSIAGSVRIVQGIYLEKACAIPAPQDPLVLQACTRMELAGAENRSPLM</sequence>
<evidence type="ECO:0000256" key="1">
    <source>
        <dbReference type="SAM" id="SignalP"/>
    </source>
</evidence>
<name>A0A9P5NK37_GYMJU</name>
<dbReference type="AlphaFoldDB" id="A0A9P5NK37"/>
<dbReference type="Proteomes" id="UP000724874">
    <property type="component" value="Unassembled WGS sequence"/>
</dbReference>
<organism evidence="2 3">
    <name type="scientific">Gymnopilus junonius</name>
    <name type="common">Spectacular rustgill mushroom</name>
    <name type="synonym">Gymnopilus spectabilis subsp. junonius</name>
    <dbReference type="NCBI Taxonomy" id="109634"/>
    <lineage>
        <taxon>Eukaryota</taxon>
        <taxon>Fungi</taxon>
        <taxon>Dikarya</taxon>
        <taxon>Basidiomycota</taxon>
        <taxon>Agaricomycotina</taxon>
        <taxon>Agaricomycetes</taxon>
        <taxon>Agaricomycetidae</taxon>
        <taxon>Agaricales</taxon>
        <taxon>Agaricineae</taxon>
        <taxon>Hymenogastraceae</taxon>
        <taxon>Gymnopilus</taxon>
    </lineage>
</organism>
<keyword evidence="1" id="KW-0732">Signal</keyword>
<evidence type="ECO:0000313" key="3">
    <source>
        <dbReference type="Proteomes" id="UP000724874"/>
    </source>
</evidence>
<reference evidence="2" key="1">
    <citation type="submission" date="2020-11" db="EMBL/GenBank/DDBJ databases">
        <authorList>
            <consortium name="DOE Joint Genome Institute"/>
            <person name="Ahrendt S."/>
            <person name="Riley R."/>
            <person name="Andreopoulos W."/>
            <person name="LaButti K."/>
            <person name="Pangilinan J."/>
            <person name="Ruiz-duenas F.J."/>
            <person name="Barrasa J.M."/>
            <person name="Sanchez-Garcia M."/>
            <person name="Camarero S."/>
            <person name="Miyauchi S."/>
            <person name="Serrano A."/>
            <person name="Linde D."/>
            <person name="Babiker R."/>
            <person name="Drula E."/>
            <person name="Ayuso-Fernandez I."/>
            <person name="Pacheco R."/>
            <person name="Padilla G."/>
            <person name="Ferreira P."/>
            <person name="Barriuso J."/>
            <person name="Kellner H."/>
            <person name="Castanera R."/>
            <person name="Alfaro M."/>
            <person name="Ramirez L."/>
            <person name="Pisabarro A.G."/>
            <person name="Kuo A."/>
            <person name="Tritt A."/>
            <person name="Lipzen A."/>
            <person name="He G."/>
            <person name="Yan M."/>
            <person name="Ng V."/>
            <person name="Cullen D."/>
            <person name="Martin F."/>
            <person name="Rosso M.-N."/>
            <person name="Henrissat B."/>
            <person name="Hibbett D."/>
            <person name="Martinez A.T."/>
            <person name="Grigoriev I.V."/>
        </authorList>
    </citation>
    <scope>NUCLEOTIDE SEQUENCE</scope>
    <source>
        <strain evidence="2">AH 44721</strain>
    </source>
</reference>
<keyword evidence="3" id="KW-1185">Reference proteome</keyword>
<dbReference type="EMBL" id="JADNYJ010000077">
    <property type="protein sequence ID" value="KAF8890032.1"/>
    <property type="molecule type" value="Genomic_DNA"/>
</dbReference>
<gene>
    <name evidence="2" type="ORF">CPB84DRAFT_1412681</name>
</gene>
<evidence type="ECO:0008006" key="4">
    <source>
        <dbReference type="Google" id="ProtNLM"/>
    </source>
</evidence>
<evidence type="ECO:0000313" key="2">
    <source>
        <dbReference type="EMBL" id="KAF8890032.1"/>
    </source>
</evidence>
<feature type="signal peptide" evidence="1">
    <location>
        <begin position="1"/>
        <end position="21"/>
    </location>
</feature>
<accession>A0A9P5NK37</accession>
<feature type="chain" id="PRO_5040360281" description="Secreted protein" evidence="1">
    <location>
        <begin position="22"/>
        <end position="109"/>
    </location>
</feature>
<protein>
    <recommendedName>
        <fullName evidence="4">Secreted protein</fullName>
    </recommendedName>
</protein>
<proteinExistence type="predicted"/>
<comment type="caution">
    <text evidence="2">The sequence shown here is derived from an EMBL/GenBank/DDBJ whole genome shotgun (WGS) entry which is preliminary data.</text>
</comment>